<sequence length="192" mass="20955">MTRIMCVAALVAGLSGCVLSPQVIELNDRSDVGSGQLSADRNALVRVLDDRGVDDDLIGYRGGRLPENSPLMADIALYETLTKRLKTTLAELGFGGSSTLDPLKFQLDINTFKYECNEGVIVSKCSFDLKLSVTVINGPRQFSKPYQLNESRSVVAAPVASYNQEWVNEALDKVWGHIFSDKELLAALGVTR</sequence>
<keyword evidence="2" id="KW-1185">Reference proteome</keyword>
<comment type="caution">
    <text evidence="1">The sequence shown here is derived from an EMBL/GenBank/DDBJ whole genome shotgun (WGS) entry which is preliminary data.</text>
</comment>
<dbReference type="InterPro" id="IPR005619">
    <property type="entry name" value="Uncharacterised_YajG"/>
</dbReference>
<keyword evidence="1" id="KW-0449">Lipoprotein</keyword>
<protein>
    <submittedName>
        <fullName evidence="1">YajG family lipoprotein</fullName>
    </submittedName>
</protein>
<gene>
    <name evidence="1" type="ORF">WG929_13070</name>
</gene>
<accession>A0ABW8NL28</accession>
<dbReference type="RefSeq" id="WP_416206389.1">
    <property type="nucleotide sequence ID" value="NZ_JBBKTX010000015.1"/>
</dbReference>
<name>A0ABW8NL28_9GAMM</name>
<dbReference type="PROSITE" id="PS51257">
    <property type="entry name" value="PROKAR_LIPOPROTEIN"/>
    <property type="match status" value="1"/>
</dbReference>
<proteinExistence type="predicted"/>
<reference evidence="1 2" key="1">
    <citation type="submission" date="2024-03" db="EMBL/GenBank/DDBJ databases">
        <title>High-quality draft genome sequence of Oceanobacter sp. wDCs-4.</title>
        <authorList>
            <person name="Dong C."/>
        </authorList>
    </citation>
    <scope>NUCLEOTIDE SEQUENCE [LARGE SCALE GENOMIC DNA]</scope>
    <source>
        <strain evidence="2">wDCs-4</strain>
    </source>
</reference>
<evidence type="ECO:0000313" key="1">
    <source>
        <dbReference type="EMBL" id="MFK4753340.1"/>
    </source>
</evidence>
<evidence type="ECO:0000313" key="2">
    <source>
        <dbReference type="Proteomes" id="UP001620597"/>
    </source>
</evidence>
<dbReference type="Pfam" id="PF03923">
    <property type="entry name" value="Lipoprotein_16"/>
    <property type="match status" value="1"/>
</dbReference>
<organism evidence="1 2">
    <name type="scientific">Oceanobacter antarcticus</name>
    <dbReference type="NCBI Taxonomy" id="3133425"/>
    <lineage>
        <taxon>Bacteria</taxon>
        <taxon>Pseudomonadati</taxon>
        <taxon>Pseudomonadota</taxon>
        <taxon>Gammaproteobacteria</taxon>
        <taxon>Oceanospirillales</taxon>
        <taxon>Oceanospirillaceae</taxon>
        <taxon>Oceanobacter</taxon>
    </lineage>
</organism>
<dbReference type="Proteomes" id="UP001620597">
    <property type="component" value="Unassembled WGS sequence"/>
</dbReference>
<dbReference type="EMBL" id="JBBKTX010000015">
    <property type="protein sequence ID" value="MFK4753340.1"/>
    <property type="molecule type" value="Genomic_DNA"/>
</dbReference>